<sequence length="67" mass="8030">MNRRDDSHNRPITHYDQAATTILDHQVIKKGGCNHAHRNTFYLVQWQNNPRRLQRGKKKWTYGSLRT</sequence>
<proteinExistence type="predicted"/>
<dbReference type="Proteomes" id="UP001189122">
    <property type="component" value="Unassembled WGS sequence"/>
</dbReference>
<accession>A0A7I8J8M3</accession>
<gene>
    <name evidence="1" type="ORF">SI7747_09012770</name>
</gene>
<evidence type="ECO:0000313" key="2">
    <source>
        <dbReference type="Proteomes" id="UP001189122"/>
    </source>
</evidence>
<name>A0A7I8J8M3_SPIIN</name>
<keyword evidence="2" id="KW-1185">Reference proteome</keyword>
<reference evidence="1 2" key="1">
    <citation type="submission" date="2019-12" db="EMBL/GenBank/DDBJ databases">
        <authorList>
            <person name="Scholz U."/>
            <person name="Mascher M."/>
            <person name="Fiebig A."/>
        </authorList>
    </citation>
    <scope>NUCLEOTIDE SEQUENCE</scope>
</reference>
<dbReference type="EMBL" id="CACRZD030000009">
    <property type="protein sequence ID" value="CAA6666381.1"/>
    <property type="molecule type" value="Genomic_DNA"/>
</dbReference>
<dbReference type="AlphaFoldDB" id="A0A7I8J8M3"/>
<organism evidence="1">
    <name type="scientific">Spirodela intermedia</name>
    <name type="common">Intermediate duckweed</name>
    <dbReference type="NCBI Taxonomy" id="51605"/>
    <lineage>
        <taxon>Eukaryota</taxon>
        <taxon>Viridiplantae</taxon>
        <taxon>Streptophyta</taxon>
        <taxon>Embryophyta</taxon>
        <taxon>Tracheophyta</taxon>
        <taxon>Spermatophyta</taxon>
        <taxon>Magnoliopsida</taxon>
        <taxon>Liliopsida</taxon>
        <taxon>Araceae</taxon>
        <taxon>Lemnoideae</taxon>
        <taxon>Spirodela</taxon>
    </lineage>
</organism>
<protein>
    <submittedName>
        <fullName evidence="1">Uncharacterized protein</fullName>
    </submittedName>
</protein>
<evidence type="ECO:0000313" key="1">
    <source>
        <dbReference type="EMBL" id="CAA2627091.1"/>
    </source>
</evidence>
<dbReference type="EMBL" id="LR743596">
    <property type="protein sequence ID" value="CAA2627091.1"/>
    <property type="molecule type" value="Genomic_DNA"/>
</dbReference>